<dbReference type="GO" id="GO:0000150">
    <property type="term" value="F:DNA strand exchange activity"/>
    <property type="evidence" value="ECO:0007669"/>
    <property type="project" value="InterPro"/>
</dbReference>
<dbReference type="AlphaFoldDB" id="A0A511WZ57"/>
<organism evidence="3 4">
    <name type="scientific">Halobacillus faecis</name>
    <dbReference type="NCBI Taxonomy" id="360184"/>
    <lineage>
        <taxon>Bacteria</taxon>
        <taxon>Bacillati</taxon>
        <taxon>Bacillota</taxon>
        <taxon>Bacilli</taxon>
        <taxon>Bacillales</taxon>
        <taxon>Bacillaceae</taxon>
        <taxon>Halobacillus</taxon>
    </lineage>
</organism>
<dbReference type="Gene3D" id="3.40.50.1390">
    <property type="entry name" value="Resolvase, N-terminal catalytic domain"/>
    <property type="match status" value="1"/>
</dbReference>
<sequence>MIYGYSRVSDKMMNDESQIEKLKEYRCDEIISEKVTGVAEDRKLVDLIENQISEGDKLVITDVTRFARSSIQAILMADQLHKKGVDLVILNLGIDTTTPAGKMVFNVMTAMAEFEREQTKERQRRGIEHAKKQGKHLGRKASWSKEGLESALEEYQETNKSVKEIVSVYNIPRSSFYVELKRREITRKK</sequence>
<dbReference type="InterPro" id="IPR050639">
    <property type="entry name" value="SSR_resolvase"/>
</dbReference>
<dbReference type="GO" id="GO:0003677">
    <property type="term" value="F:DNA binding"/>
    <property type="evidence" value="ECO:0007669"/>
    <property type="project" value="InterPro"/>
</dbReference>
<protein>
    <submittedName>
        <fullName evidence="3">DNA invertase</fullName>
    </submittedName>
</protein>
<evidence type="ECO:0000313" key="4">
    <source>
        <dbReference type="Proteomes" id="UP000321886"/>
    </source>
</evidence>
<comment type="caution">
    <text evidence="3">The sequence shown here is derived from an EMBL/GenBank/DDBJ whole genome shotgun (WGS) entry which is preliminary data.</text>
</comment>
<evidence type="ECO:0000256" key="1">
    <source>
        <dbReference type="ARBA" id="ARBA00009913"/>
    </source>
</evidence>
<gene>
    <name evidence="3" type="ORF">HFA01_37640</name>
</gene>
<dbReference type="InterPro" id="IPR006119">
    <property type="entry name" value="Resolv_N"/>
</dbReference>
<dbReference type="Proteomes" id="UP000321886">
    <property type="component" value="Unassembled WGS sequence"/>
</dbReference>
<accession>A0A511WZ57</accession>
<dbReference type="PROSITE" id="PS51736">
    <property type="entry name" value="RECOMBINASES_3"/>
    <property type="match status" value="1"/>
</dbReference>
<evidence type="ECO:0000313" key="3">
    <source>
        <dbReference type="EMBL" id="GEN55502.1"/>
    </source>
</evidence>
<dbReference type="InterPro" id="IPR036162">
    <property type="entry name" value="Resolvase-like_N_sf"/>
</dbReference>
<dbReference type="OrthoDB" id="9797501at2"/>
<dbReference type="RefSeq" id="WP_146818869.1">
    <property type="nucleotide sequence ID" value="NZ_BJYD01000042.1"/>
</dbReference>
<dbReference type="Pfam" id="PF00239">
    <property type="entry name" value="Resolvase"/>
    <property type="match status" value="1"/>
</dbReference>
<evidence type="ECO:0000259" key="2">
    <source>
        <dbReference type="PROSITE" id="PS51736"/>
    </source>
</evidence>
<proteinExistence type="inferred from homology"/>
<dbReference type="SUPFAM" id="SSF53041">
    <property type="entry name" value="Resolvase-like"/>
    <property type="match status" value="1"/>
</dbReference>
<keyword evidence="4" id="KW-1185">Reference proteome</keyword>
<dbReference type="Gene3D" id="1.10.10.60">
    <property type="entry name" value="Homeodomain-like"/>
    <property type="match status" value="1"/>
</dbReference>
<comment type="similarity">
    <text evidence="1">Belongs to the site-specific recombinase resolvase family.</text>
</comment>
<dbReference type="CDD" id="cd03768">
    <property type="entry name" value="SR_ResInv"/>
    <property type="match status" value="1"/>
</dbReference>
<dbReference type="PANTHER" id="PTHR30461">
    <property type="entry name" value="DNA-INVERTASE FROM LAMBDOID PROPHAGE"/>
    <property type="match status" value="1"/>
</dbReference>
<reference evidence="3 4" key="1">
    <citation type="submission" date="2019-07" db="EMBL/GenBank/DDBJ databases">
        <title>Whole genome shotgun sequence of Halobacillus faecis NBRC 103569.</title>
        <authorList>
            <person name="Hosoyama A."/>
            <person name="Uohara A."/>
            <person name="Ohji S."/>
            <person name="Ichikawa N."/>
        </authorList>
    </citation>
    <scope>NUCLEOTIDE SEQUENCE [LARGE SCALE GENOMIC DNA]</scope>
    <source>
        <strain evidence="3 4">NBRC 103569</strain>
    </source>
</reference>
<dbReference type="SMART" id="SM00857">
    <property type="entry name" value="Resolvase"/>
    <property type="match status" value="1"/>
</dbReference>
<feature type="domain" description="Resolvase/invertase-type recombinase catalytic" evidence="2">
    <location>
        <begin position="1"/>
        <end position="134"/>
    </location>
</feature>
<name>A0A511WZ57_9BACI</name>
<dbReference type="EMBL" id="BJYD01000042">
    <property type="protein sequence ID" value="GEN55502.1"/>
    <property type="molecule type" value="Genomic_DNA"/>
</dbReference>
<dbReference type="PANTHER" id="PTHR30461:SF26">
    <property type="entry name" value="RESOLVASE HOMOLOG YNEB"/>
    <property type="match status" value="1"/>
</dbReference>